<dbReference type="Pfam" id="PF10975">
    <property type="entry name" value="DUF2802"/>
    <property type="match status" value="1"/>
</dbReference>
<dbReference type="AlphaFoldDB" id="W8KI33"/>
<dbReference type="RefSeq" id="WP_025281244.1">
    <property type="nucleotide sequence ID" value="NZ_CP007268.1"/>
</dbReference>
<dbReference type="Proteomes" id="UP000019442">
    <property type="component" value="Chromosome"/>
</dbReference>
<evidence type="ECO:0000313" key="2">
    <source>
        <dbReference type="Proteomes" id="UP000019442"/>
    </source>
</evidence>
<dbReference type="EMBL" id="CP007268">
    <property type="protein sequence ID" value="AHK78843.1"/>
    <property type="molecule type" value="Genomic_DNA"/>
</dbReference>
<proteinExistence type="predicted"/>
<evidence type="ECO:0008006" key="3">
    <source>
        <dbReference type="Google" id="ProtNLM"/>
    </source>
</evidence>
<sequence>MTLTIAIGGALLLLFALALSAASMWVCARQSRSMKEMEFRLQSQERALGALRGALSALHVEDQHAEEYRTRIERQIARLAEQQEELLLRVPDEGAYQHALRLVRQGAGREALVDQCGLSLGEAELLLAMHRDQSPS</sequence>
<keyword evidence="2" id="KW-1185">Reference proteome</keyword>
<reference evidence="2" key="2">
    <citation type="submission" date="2014-02" db="EMBL/GenBank/DDBJ databases">
        <title>Draft Genome Sequence of extremely halophilic bacteria Halorhodospira halochloris.</title>
        <authorList>
            <person name="Singh K.S."/>
        </authorList>
    </citation>
    <scope>NUCLEOTIDE SEQUENCE [LARGE SCALE GENOMIC DNA]</scope>
    <source>
        <strain evidence="2">A</strain>
    </source>
</reference>
<accession>W8KI33</accession>
<dbReference type="KEGG" id="hhc:M911_06345"/>
<dbReference type="InterPro" id="IPR021244">
    <property type="entry name" value="DUF2802"/>
</dbReference>
<gene>
    <name evidence="1" type="ORF">M911_06345</name>
</gene>
<protein>
    <recommendedName>
        <fullName evidence="3">DUF2802 domain-containing protein</fullName>
    </recommendedName>
</protein>
<reference evidence="1 2" key="1">
    <citation type="journal article" date="2014" name="J Genomics">
        <title>Draft Genome Sequence of the Extremely Halophilic Phototrophic Purple Sulfur Bacterium Halorhodospira halochloris.</title>
        <authorList>
            <person name="Singh K.S."/>
            <person name="Kirksey J."/>
            <person name="Hoff W.D."/>
            <person name="Deole R."/>
        </authorList>
    </citation>
    <scope>NUCLEOTIDE SEQUENCE [LARGE SCALE GENOMIC DNA]</scope>
    <source>
        <strain evidence="1 2">A</strain>
    </source>
</reference>
<name>W8KI33_9GAMM</name>
<dbReference type="HOGENOM" id="CLU_1872553_0_0_6"/>
<evidence type="ECO:0000313" key="1">
    <source>
        <dbReference type="EMBL" id="AHK78843.1"/>
    </source>
</evidence>
<organism evidence="1 2">
    <name type="scientific">Ectothiorhodospira haloalkaliphila</name>
    <dbReference type="NCBI Taxonomy" id="421628"/>
    <lineage>
        <taxon>Bacteria</taxon>
        <taxon>Pseudomonadati</taxon>
        <taxon>Pseudomonadota</taxon>
        <taxon>Gammaproteobacteria</taxon>
        <taxon>Chromatiales</taxon>
        <taxon>Ectothiorhodospiraceae</taxon>
        <taxon>Ectothiorhodospira</taxon>
    </lineage>
</organism>